<dbReference type="InterPro" id="IPR039425">
    <property type="entry name" value="RNA_pol_sigma-70-like"/>
</dbReference>
<dbReference type="Pfam" id="PF04542">
    <property type="entry name" value="Sigma70_r2"/>
    <property type="match status" value="1"/>
</dbReference>
<dbReference type="PANTHER" id="PTHR43133:SF46">
    <property type="entry name" value="RNA POLYMERASE SIGMA-70 FACTOR ECF SUBFAMILY"/>
    <property type="match status" value="1"/>
</dbReference>
<dbReference type="NCBIfam" id="TIGR02937">
    <property type="entry name" value="sigma70-ECF"/>
    <property type="match status" value="1"/>
</dbReference>
<evidence type="ECO:0000313" key="8">
    <source>
        <dbReference type="Proteomes" id="UP000664698"/>
    </source>
</evidence>
<dbReference type="InterPro" id="IPR007627">
    <property type="entry name" value="RNA_pol_sigma70_r2"/>
</dbReference>
<keyword evidence="3" id="KW-0731">Sigma factor</keyword>
<keyword evidence="2" id="KW-0805">Transcription regulation</keyword>
<organism evidence="7 8">
    <name type="scientific">Algoriphagus aestuariicola</name>
    <dbReference type="NCBI Taxonomy" id="1852016"/>
    <lineage>
        <taxon>Bacteria</taxon>
        <taxon>Pseudomonadati</taxon>
        <taxon>Bacteroidota</taxon>
        <taxon>Cytophagia</taxon>
        <taxon>Cytophagales</taxon>
        <taxon>Cyclobacteriaceae</taxon>
        <taxon>Algoriphagus</taxon>
    </lineage>
</organism>
<dbReference type="EMBL" id="JAFKCW010000005">
    <property type="protein sequence ID" value="MBN7803173.1"/>
    <property type="molecule type" value="Genomic_DNA"/>
</dbReference>
<dbReference type="InterPro" id="IPR013325">
    <property type="entry name" value="RNA_pol_sigma_r2"/>
</dbReference>
<keyword evidence="4" id="KW-0804">Transcription</keyword>
<comment type="similarity">
    <text evidence="1">Belongs to the sigma-70 factor family. ECF subfamily.</text>
</comment>
<evidence type="ECO:0000313" key="7">
    <source>
        <dbReference type="EMBL" id="MBN7803173.1"/>
    </source>
</evidence>
<dbReference type="InterPro" id="IPR013324">
    <property type="entry name" value="RNA_pol_sigma_r3/r4-like"/>
</dbReference>
<dbReference type="Proteomes" id="UP000664698">
    <property type="component" value="Unassembled WGS sequence"/>
</dbReference>
<evidence type="ECO:0000259" key="6">
    <source>
        <dbReference type="Pfam" id="PF08281"/>
    </source>
</evidence>
<dbReference type="InterPro" id="IPR036388">
    <property type="entry name" value="WH-like_DNA-bd_sf"/>
</dbReference>
<dbReference type="PANTHER" id="PTHR43133">
    <property type="entry name" value="RNA POLYMERASE ECF-TYPE SIGMA FACTO"/>
    <property type="match status" value="1"/>
</dbReference>
<dbReference type="InterPro" id="IPR014284">
    <property type="entry name" value="RNA_pol_sigma-70_dom"/>
</dbReference>
<accession>A0ABS3BV57</accession>
<evidence type="ECO:0000256" key="1">
    <source>
        <dbReference type="ARBA" id="ARBA00010641"/>
    </source>
</evidence>
<evidence type="ECO:0000259" key="5">
    <source>
        <dbReference type="Pfam" id="PF04542"/>
    </source>
</evidence>
<evidence type="ECO:0000256" key="2">
    <source>
        <dbReference type="ARBA" id="ARBA00023015"/>
    </source>
</evidence>
<dbReference type="SUPFAM" id="SSF88659">
    <property type="entry name" value="Sigma3 and sigma4 domains of RNA polymerase sigma factors"/>
    <property type="match status" value="1"/>
</dbReference>
<dbReference type="SUPFAM" id="SSF88946">
    <property type="entry name" value="Sigma2 domain of RNA polymerase sigma factors"/>
    <property type="match status" value="1"/>
</dbReference>
<dbReference type="RefSeq" id="WP_206571169.1">
    <property type="nucleotide sequence ID" value="NZ_JAFKCW010000005.1"/>
</dbReference>
<comment type="caution">
    <text evidence="7">The sequence shown here is derived from an EMBL/GenBank/DDBJ whole genome shotgun (WGS) entry which is preliminary data.</text>
</comment>
<evidence type="ECO:0000256" key="3">
    <source>
        <dbReference type="ARBA" id="ARBA00023082"/>
    </source>
</evidence>
<dbReference type="Pfam" id="PF08281">
    <property type="entry name" value="Sigma70_r4_2"/>
    <property type="match status" value="1"/>
</dbReference>
<protein>
    <submittedName>
        <fullName evidence="7">Sigma-70 family RNA polymerase sigma factor</fullName>
    </submittedName>
</protein>
<proteinExistence type="inferred from homology"/>
<keyword evidence="8" id="KW-1185">Reference proteome</keyword>
<dbReference type="Gene3D" id="1.10.1740.10">
    <property type="match status" value="1"/>
</dbReference>
<feature type="domain" description="RNA polymerase sigma-70 region 2" evidence="5">
    <location>
        <begin position="29"/>
        <end position="89"/>
    </location>
</feature>
<dbReference type="CDD" id="cd06171">
    <property type="entry name" value="Sigma70_r4"/>
    <property type="match status" value="1"/>
</dbReference>
<gene>
    <name evidence="7" type="ORF">J0A67_20025</name>
</gene>
<sequence>MNPNLQIAEEESVYWLQLKGGDQSALRFFYETYVDELFGFGMTLAGSESQVKDAIQDVFLDLWRYHARLSTSVNVRFYLYKCLANRIFREGKMSKKAEALHQKYMEETGELVESTESKLIDFQVQSHLKVRLSEAIDELPKRQKAVIDCLFFRDFSYEETSQIMNINLRSTYTLAWKALERLKKQMLKVVDVVLLFLLIS</sequence>
<name>A0ABS3BV57_9BACT</name>
<dbReference type="Gene3D" id="1.10.10.10">
    <property type="entry name" value="Winged helix-like DNA-binding domain superfamily/Winged helix DNA-binding domain"/>
    <property type="match status" value="1"/>
</dbReference>
<reference evidence="7 8" key="1">
    <citation type="submission" date="2021-03" db="EMBL/GenBank/DDBJ databases">
        <title>novel species isolated from a fishpond in China.</title>
        <authorList>
            <person name="Lu H."/>
            <person name="Cai Z."/>
        </authorList>
    </citation>
    <scope>NUCLEOTIDE SEQUENCE [LARGE SCALE GENOMIC DNA]</scope>
    <source>
        <strain evidence="7 8">JCM 31546</strain>
    </source>
</reference>
<feature type="domain" description="RNA polymerase sigma factor 70 region 4 type 2" evidence="6">
    <location>
        <begin position="131"/>
        <end position="182"/>
    </location>
</feature>
<dbReference type="InterPro" id="IPR013249">
    <property type="entry name" value="RNA_pol_sigma70_r4_t2"/>
</dbReference>
<evidence type="ECO:0000256" key="4">
    <source>
        <dbReference type="ARBA" id="ARBA00023163"/>
    </source>
</evidence>